<evidence type="ECO:0000313" key="1">
    <source>
        <dbReference type="EMBL" id="SGZ51668.1"/>
    </source>
</evidence>
<name>A0A1L0D599_9ASCO</name>
<dbReference type="PANTHER" id="PTHR37283:SF1">
    <property type="entry name" value="PH DOMAIN-CONTAINING PROTEIN YHR131C"/>
    <property type="match status" value="1"/>
</dbReference>
<dbReference type="AlphaFoldDB" id="A0A1L0D599"/>
<reference evidence="1 2" key="1">
    <citation type="submission" date="2016-10" db="EMBL/GenBank/DDBJ databases">
        <authorList>
            <person name="de Groot N.N."/>
        </authorList>
    </citation>
    <scope>NUCLEOTIDE SEQUENCE [LARGE SCALE GENOMIC DNA]</scope>
    <source>
        <strain evidence="1 2">CBS 141442</strain>
    </source>
</reference>
<sequence>MSTTFVLNPAILQVNVLLEKVCSGLSSPNTISLQNSANENASVESHDFDATSLGSSESSGLCASTSPSLTFQTSPSTSFDTIGGNHVFQRKQTQRGQFSNVLEFLQEDYLRFLEPCPVGPPSYETLPPGGCPRFPIMDINLGSESLPSYSPSAYKLGVVYRKLEWLSPYEPSPVRSWKMFVIELNSTQLNFYSIPSRLESTLLAFENNQSDEPNAGQVNMDSIQKSFKSLVTSQKDLKFQQLCDDLDFLKNKDADDTDDDGYTSSASLLSSKTTRGDKNRRLLRSYSLQHARIGLASDYTKKSNVLRLRLENEQFLLNFSCAQDVIDWNMGLCVGRDVAMDLVQREVPRYRTVPRRRRTQVTGSTIFYHEAVARRNRAHSDTLFEVNSGLRSKFSKLRTKLSSLSLTHLKGINSQGQKSVQQQQMKQVRQFRQAVRASMPETFAPVGSMSSMSLQRELNRQGPGLPATGASFSIAGAEEDEDVQYNTLAPHLSQTENSYEEGDEDVHNLSDLHRSDDEEDFDVDADEFAELAYNGRSRRTTSINGGQIGRGDHKWNPLHKPESNRRFIRNCLKCIKPLTFDEPWVNKLLMKPCLITSLSQVYLKSQYNGLMTEDFSTTSLASMTGGSASDLSSLREYSSHLRKPPSLKESFLNPDVLLTKVSNHNLREFVVGCHSLIPTEL</sequence>
<protein>
    <submittedName>
        <fullName evidence="1">CIC11C00000001066</fullName>
    </submittedName>
</protein>
<accession>A0A1L0D599</accession>
<proteinExistence type="predicted"/>
<dbReference type="STRING" id="45354.A0A1L0D599"/>
<dbReference type="EMBL" id="LT635758">
    <property type="protein sequence ID" value="SGZ51668.1"/>
    <property type="molecule type" value="Genomic_DNA"/>
</dbReference>
<dbReference type="Gene3D" id="2.30.29.30">
    <property type="entry name" value="Pleckstrin-homology domain (PH domain)/Phosphotyrosine-binding domain (PTB)"/>
    <property type="match status" value="1"/>
</dbReference>
<dbReference type="PANTHER" id="PTHR37283">
    <property type="entry name" value="PH DOMAIN-CONTAINING PROTEIN YHR131C"/>
    <property type="match status" value="1"/>
</dbReference>
<dbReference type="SUPFAM" id="SSF50729">
    <property type="entry name" value="PH domain-like"/>
    <property type="match status" value="1"/>
</dbReference>
<dbReference type="Proteomes" id="UP000182334">
    <property type="component" value="Chromosome III"/>
</dbReference>
<dbReference type="OrthoDB" id="5865767at2759"/>
<evidence type="ECO:0000313" key="2">
    <source>
        <dbReference type="Proteomes" id="UP000182334"/>
    </source>
</evidence>
<dbReference type="InterPro" id="IPR011993">
    <property type="entry name" value="PH-like_dom_sf"/>
</dbReference>
<organism evidence="1 2">
    <name type="scientific">Sungouiella intermedia</name>
    <dbReference type="NCBI Taxonomy" id="45354"/>
    <lineage>
        <taxon>Eukaryota</taxon>
        <taxon>Fungi</taxon>
        <taxon>Dikarya</taxon>
        <taxon>Ascomycota</taxon>
        <taxon>Saccharomycotina</taxon>
        <taxon>Pichiomycetes</taxon>
        <taxon>Metschnikowiaceae</taxon>
        <taxon>Sungouiella</taxon>
    </lineage>
</organism>
<keyword evidence="2" id="KW-1185">Reference proteome</keyword>
<gene>
    <name evidence="1" type="ORF">SAMEA4029010_CIC11G00000001066</name>
</gene>